<evidence type="ECO:0000256" key="7">
    <source>
        <dbReference type="ARBA" id="ARBA00022490"/>
    </source>
</evidence>
<dbReference type="InterPro" id="IPR000073">
    <property type="entry name" value="AB_hydrolase_1"/>
</dbReference>
<dbReference type="GO" id="GO:0005737">
    <property type="term" value="C:cytoplasm"/>
    <property type="evidence" value="ECO:0007669"/>
    <property type="project" value="UniProtKB-SubCell"/>
</dbReference>
<dbReference type="GO" id="GO:0004177">
    <property type="term" value="F:aminopeptidase activity"/>
    <property type="evidence" value="ECO:0007669"/>
    <property type="project" value="UniProtKB-UniRule"/>
</dbReference>
<evidence type="ECO:0000313" key="15">
    <source>
        <dbReference type="EMBL" id="SEA88336.1"/>
    </source>
</evidence>
<dbReference type="NCBIfam" id="TIGR01249">
    <property type="entry name" value="pro_imino_pep_1"/>
    <property type="match status" value="1"/>
</dbReference>
<gene>
    <name evidence="15" type="ORF">SAMN02745729_10967</name>
</gene>
<evidence type="ECO:0000256" key="2">
    <source>
        <dbReference type="ARBA" id="ARBA00004496"/>
    </source>
</evidence>
<dbReference type="EC" id="3.4.11.5" evidence="4 11"/>
<dbReference type="PANTHER" id="PTHR43722:SF1">
    <property type="entry name" value="PROLINE IMINOPEPTIDASE"/>
    <property type="match status" value="1"/>
</dbReference>
<evidence type="ECO:0000256" key="5">
    <source>
        <dbReference type="ARBA" id="ARBA00021843"/>
    </source>
</evidence>
<feature type="domain" description="AB hydrolase-1" evidence="14">
    <location>
        <begin position="36"/>
        <end position="297"/>
    </location>
</feature>
<dbReference type="PRINTS" id="PR00111">
    <property type="entry name" value="ABHYDROLASE"/>
</dbReference>
<evidence type="ECO:0000256" key="4">
    <source>
        <dbReference type="ARBA" id="ARBA00012568"/>
    </source>
</evidence>
<comment type="catalytic activity">
    <reaction evidence="1 11 13">
        <text>Release of N-terminal proline from a peptide.</text>
        <dbReference type="EC" id="3.4.11.5"/>
    </reaction>
</comment>
<evidence type="ECO:0000256" key="3">
    <source>
        <dbReference type="ARBA" id="ARBA00010088"/>
    </source>
</evidence>
<dbReference type="InterPro" id="IPR029058">
    <property type="entry name" value="AB_hydrolase_fold"/>
</dbReference>
<proteinExistence type="inferred from homology"/>
<dbReference type="InterPro" id="IPR002410">
    <property type="entry name" value="Peptidase_S33"/>
</dbReference>
<comment type="similarity">
    <text evidence="3 11 13">Belongs to the peptidase S33 family.</text>
</comment>
<reference evidence="16" key="1">
    <citation type="submission" date="2016-10" db="EMBL/GenBank/DDBJ databases">
        <authorList>
            <person name="Varghese N."/>
            <person name="Submissions S."/>
        </authorList>
    </citation>
    <scope>NUCLEOTIDE SEQUENCE [LARGE SCALE GENOMIC DNA]</scope>
    <source>
        <strain evidence="16">DSM 11526</strain>
    </source>
</reference>
<dbReference type="OrthoDB" id="9796770at2"/>
<keyword evidence="16" id="KW-1185">Reference proteome</keyword>
<dbReference type="InterPro" id="IPR005944">
    <property type="entry name" value="Pro_iminopeptidase"/>
</dbReference>
<feature type="active site" evidence="12">
    <location>
        <position position="265"/>
    </location>
</feature>
<organism evidence="15 16">
    <name type="scientific">Marinobacterium iners DSM 11526</name>
    <dbReference type="NCBI Taxonomy" id="1122198"/>
    <lineage>
        <taxon>Bacteria</taxon>
        <taxon>Pseudomonadati</taxon>
        <taxon>Pseudomonadota</taxon>
        <taxon>Gammaproteobacteria</taxon>
        <taxon>Oceanospirillales</taxon>
        <taxon>Oceanospirillaceae</taxon>
        <taxon>Marinobacterium</taxon>
    </lineage>
</organism>
<dbReference type="Gene3D" id="3.40.50.1820">
    <property type="entry name" value="alpha/beta hydrolase"/>
    <property type="match status" value="1"/>
</dbReference>
<dbReference type="GO" id="GO:0006508">
    <property type="term" value="P:proteolysis"/>
    <property type="evidence" value="ECO:0007669"/>
    <property type="project" value="UniProtKB-KW"/>
</dbReference>
<evidence type="ECO:0000256" key="8">
    <source>
        <dbReference type="ARBA" id="ARBA00022670"/>
    </source>
</evidence>
<evidence type="ECO:0000313" key="16">
    <source>
        <dbReference type="Proteomes" id="UP000242469"/>
    </source>
</evidence>
<evidence type="ECO:0000256" key="9">
    <source>
        <dbReference type="ARBA" id="ARBA00022801"/>
    </source>
</evidence>
<evidence type="ECO:0000256" key="11">
    <source>
        <dbReference type="PIRNR" id="PIRNR006431"/>
    </source>
</evidence>
<keyword evidence="7 11" id="KW-0963">Cytoplasm</keyword>
<name>A0A1H4ETU3_9GAMM</name>
<accession>A0A1H4ETU3</accession>
<keyword evidence="9 11" id="KW-0378">Hydrolase</keyword>
<keyword evidence="6 11" id="KW-0031">Aminopeptidase</keyword>
<dbReference type="STRING" id="1122198.SAMN02745729_10967"/>
<evidence type="ECO:0000256" key="10">
    <source>
        <dbReference type="ARBA" id="ARBA00029605"/>
    </source>
</evidence>
<evidence type="ECO:0000256" key="6">
    <source>
        <dbReference type="ARBA" id="ARBA00022438"/>
    </source>
</evidence>
<dbReference type="Proteomes" id="UP000242469">
    <property type="component" value="Unassembled WGS sequence"/>
</dbReference>
<keyword evidence="8 11" id="KW-0645">Protease</keyword>
<dbReference type="AlphaFoldDB" id="A0A1H4ETU3"/>
<dbReference type="PRINTS" id="PR00793">
    <property type="entry name" value="PROAMNOPTASE"/>
</dbReference>
<sequence length="316" mass="35844">MRTLYPEISINHEYYIEVGDRHTLYVEECGNPNGIPVLFVHGGPGGGCGPTHRRFFNPERYRIILFDQRGCGRSTPHAELEANTTQALVADMEQIREFLSIEQWLLFGGSWGSTLSLVYAETHPERVAGMILRGIFLCRDQDIQWFYQQGASALFPDYWQDYLQPIPATERSDLLSAYHQRLTGNNDLVRMQAAKAWSVWEGRCSTLDPNPDVVEHFADPHFALAMARIEAHYFIHKAFLESDQILNDAHRLADIPITIVHGRYDVVCPLEQAFALQQAAPHAHLHIVRDAGHSAFEPGIIDNLVHATDEFVQRSA</sequence>
<evidence type="ECO:0000256" key="12">
    <source>
        <dbReference type="PIRSR" id="PIRSR006431-1"/>
    </source>
</evidence>
<evidence type="ECO:0000256" key="13">
    <source>
        <dbReference type="RuleBase" id="RU003421"/>
    </source>
</evidence>
<dbReference type="PIRSF" id="PIRSF006431">
    <property type="entry name" value="Pept_S33"/>
    <property type="match status" value="1"/>
</dbReference>
<dbReference type="SUPFAM" id="SSF53474">
    <property type="entry name" value="alpha/beta-Hydrolases"/>
    <property type="match status" value="1"/>
</dbReference>
<dbReference type="RefSeq" id="WP_091826830.1">
    <property type="nucleotide sequence ID" value="NZ_FNRJ01000009.1"/>
</dbReference>
<feature type="active site" description="Nucleophile" evidence="12">
    <location>
        <position position="110"/>
    </location>
</feature>
<evidence type="ECO:0000259" key="14">
    <source>
        <dbReference type="Pfam" id="PF00561"/>
    </source>
</evidence>
<dbReference type="Pfam" id="PF00561">
    <property type="entry name" value="Abhydrolase_1"/>
    <property type="match status" value="1"/>
</dbReference>
<dbReference type="EMBL" id="FNRJ01000009">
    <property type="protein sequence ID" value="SEA88336.1"/>
    <property type="molecule type" value="Genomic_DNA"/>
</dbReference>
<evidence type="ECO:0000256" key="1">
    <source>
        <dbReference type="ARBA" id="ARBA00001585"/>
    </source>
</evidence>
<feature type="active site" description="Proton donor" evidence="12">
    <location>
        <position position="293"/>
    </location>
</feature>
<dbReference type="PANTHER" id="PTHR43722">
    <property type="entry name" value="PROLINE IMINOPEPTIDASE"/>
    <property type="match status" value="1"/>
</dbReference>
<protein>
    <recommendedName>
        <fullName evidence="5 11">Proline iminopeptidase</fullName>
        <shortName evidence="11">PIP</shortName>
        <ecNumber evidence="4 11">3.4.11.5</ecNumber>
    </recommendedName>
    <alternativeName>
        <fullName evidence="10 11">Prolyl aminopeptidase</fullName>
    </alternativeName>
</protein>
<comment type="subcellular location">
    <subcellularLocation>
        <location evidence="2 11">Cytoplasm</location>
    </subcellularLocation>
</comment>